<dbReference type="KEGG" id="rhy:RD110_09925"/>
<evidence type="ECO:0000313" key="2">
    <source>
        <dbReference type="EMBL" id="APW37468.1"/>
    </source>
</evidence>
<dbReference type="RefSeq" id="WP_076199017.1">
    <property type="nucleotide sequence ID" value="NZ_CP019236.1"/>
</dbReference>
<dbReference type="AlphaFoldDB" id="A0A1P8JUQ6"/>
<reference evidence="2 3" key="1">
    <citation type="submission" date="2017-01" db="EMBL/GenBank/DDBJ databases">
        <authorList>
            <person name="Mah S.A."/>
            <person name="Swanson W.J."/>
            <person name="Moy G.W."/>
            <person name="Vacquier V.D."/>
        </authorList>
    </citation>
    <scope>NUCLEOTIDE SEQUENCE [LARGE SCALE GENOMIC DNA]</scope>
    <source>
        <strain evidence="2 3">DCY110</strain>
    </source>
</reference>
<dbReference type="InterPro" id="IPR036188">
    <property type="entry name" value="FAD/NAD-bd_sf"/>
</dbReference>
<dbReference type="PANTHER" id="PTHR42923">
    <property type="entry name" value="PROTOPORPHYRINOGEN OXIDASE"/>
    <property type="match status" value="1"/>
</dbReference>
<dbReference type="PANTHER" id="PTHR42923:SF47">
    <property type="entry name" value="BLR3003 PROTEIN"/>
    <property type="match status" value="1"/>
</dbReference>
<gene>
    <name evidence="2" type="ORF">RD110_09925</name>
</gene>
<dbReference type="OrthoDB" id="7849608at2"/>
<dbReference type="Gene3D" id="3.50.50.60">
    <property type="entry name" value="FAD/NAD(P)-binding domain"/>
    <property type="match status" value="1"/>
</dbReference>
<accession>A0A1P8JUQ6</accession>
<dbReference type="STRING" id="1842727.RD110_09925"/>
<dbReference type="SUPFAM" id="SSF51905">
    <property type="entry name" value="FAD/NAD(P)-binding domain"/>
    <property type="match status" value="1"/>
</dbReference>
<name>A0A1P8JUQ6_9BURK</name>
<organism evidence="2 3">
    <name type="scientific">Rhodoferax koreensis</name>
    <dbReference type="NCBI Taxonomy" id="1842727"/>
    <lineage>
        <taxon>Bacteria</taxon>
        <taxon>Pseudomonadati</taxon>
        <taxon>Pseudomonadota</taxon>
        <taxon>Betaproteobacteria</taxon>
        <taxon>Burkholderiales</taxon>
        <taxon>Comamonadaceae</taxon>
        <taxon>Rhodoferax</taxon>
    </lineage>
</organism>
<protein>
    <submittedName>
        <fullName evidence="2">Desaturase</fullName>
    </submittedName>
</protein>
<evidence type="ECO:0000313" key="3">
    <source>
        <dbReference type="Proteomes" id="UP000186609"/>
    </source>
</evidence>
<evidence type="ECO:0000259" key="1">
    <source>
        <dbReference type="Pfam" id="PF01593"/>
    </source>
</evidence>
<dbReference type="EMBL" id="CP019236">
    <property type="protein sequence ID" value="APW37468.1"/>
    <property type="molecule type" value="Genomic_DNA"/>
</dbReference>
<dbReference type="InterPro" id="IPR050464">
    <property type="entry name" value="Zeta_carotene_desat/Oxidored"/>
</dbReference>
<dbReference type="Proteomes" id="UP000186609">
    <property type="component" value="Chromosome"/>
</dbReference>
<dbReference type="InterPro" id="IPR002937">
    <property type="entry name" value="Amino_oxidase"/>
</dbReference>
<dbReference type="GO" id="GO:0016491">
    <property type="term" value="F:oxidoreductase activity"/>
    <property type="evidence" value="ECO:0007669"/>
    <property type="project" value="InterPro"/>
</dbReference>
<keyword evidence="3" id="KW-1185">Reference proteome</keyword>
<dbReference type="InterPro" id="IPR017830">
    <property type="entry name" value="SQase_HpnE"/>
</dbReference>
<proteinExistence type="predicted"/>
<dbReference type="Pfam" id="PF01593">
    <property type="entry name" value="Amino_oxidase"/>
    <property type="match status" value="1"/>
</dbReference>
<feature type="domain" description="Amine oxidase" evidence="1">
    <location>
        <begin position="11"/>
        <end position="433"/>
    </location>
</feature>
<dbReference type="NCBIfam" id="TIGR03467">
    <property type="entry name" value="HpnE"/>
    <property type="match status" value="1"/>
</dbReference>
<sequence>MRIAIVGAGWAGLAAAVEATRAGHTAIVFEASRALGGRARALKHAKTDGTTLWLDNGQHILIGAYAETLRLMREVGVDADQALLRLPLTLRFPDGNGLECPDWPAPFDGLAGILGARGWNWRDKLTLLRAASAWQRAKFRCDAALNVADLCAELTPRVMAELIEPLCASALNTAANEASGQVFLRVIQDSLLGPRTGAYGGSNLLIPRVDLGQLFPAPAAAWLVAGGGEVRLGRRVAAITQPGPRWQVLADGLAEDFDAVLLACPSWEAARLVRQAGLADSEGWLADSDGLAFEAITTVYATSATRLAAPMLALRSSPAAPAQFVFDRRHLGAAHAPGHGGILAFVVSVSHGDRDTIEAQVLAQGRSQLGLEDLMPVQTIVEKRATFACTPGLRRPAMRVAPGLLACGEHVAGPYPGTLEGAVRSGVAAAAALSNPSFA</sequence>